<evidence type="ECO:0000256" key="5">
    <source>
        <dbReference type="ARBA" id="ARBA00022723"/>
    </source>
</evidence>
<evidence type="ECO:0000256" key="9">
    <source>
        <dbReference type="SAM" id="MobiDB-lite"/>
    </source>
</evidence>
<dbReference type="GO" id="GO:0005634">
    <property type="term" value="C:nucleus"/>
    <property type="evidence" value="ECO:0007669"/>
    <property type="project" value="UniProtKB-SubCell"/>
</dbReference>
<keyword evidence="7" id="KW-0539">Nucleus</keyword>
<dbReference type="Gene3D" id="3.40.50.1000">
    <property type="entry name" value="HAD superfamily/HAD-like"/>
    <property type="match status" value="1"/>
</dbReference>
<keyword evidence="12" id="KW-1185">Reference proteome</keyword>
<evidence type="ECO:0000256" key="4">
    <source>
        <dbReference type="ARBA" id="ARBA00022722"/>
    </source>
</evidence>
<dbReference type="AlphaFoldDB" id="A0ABD3IC30"/>
<evidence type="ECO:0000256" key="2">
    <source>
        <dbReference type="ARBA" id="ARBA00004123"/>
    </source>
</evidence>
<feature type="domain" description="DDE Tnp4" evidence="10">
    <location>
        <begin position="47"/>
        <end position="205"/>
    </location>
</feature>
<keyword evidence="8" id="KW-0175">Coiled coil</keyword>
<dbReference type="InterPro" id="IPR027806">
    <property type="entry name" value="HARBI1_dom"/>
</dbReference>
<dbReference type="InterPro" id="IPR023214">
    <property type="entry name" value="HAD_sf"/>
</dbReference>
<comment type="subcellular location">
    <subcellularLocation>
        <location evidence="2">Nucleus</location>
    </subcellularLocation>
</comment>
<evidence type="ECO:0000256" key="6">
    <source>
        <dbReference type="ARBA" id="ARBA00022801"/>
    </source>
</evidence>
<dbReference type="Proteomes" id="UP001633002">
    <property type="component" value="Unassembled WGS sequence"/>
</dbReference>
<dbReference type="PANTHER" id="PTHR22930:SF85">
    <property type="entry name" value="GH03217P-RELATED"/>
    <property type="match status" value="1"/>
</dbReference>
<gene>
    <name evidence="11" type="ORF">R1sor_019083</name>
</gene>
<protein>
    <recommendedName>
        <fullName evidence="10">DDE Tnp4 domain-containing protein</fullName>
    </recommendedName>
</protein>
<feature type="coiled-coil region" evidence="8">
    <location>
        <begin position="515"/>
        <end position="542"/>
    </location>
</feature>
<dbReference type="GO" id="GO:0016787">
    <property type="term" value="F:hydrolase activity"/>
    <property type="evidence" value="ECO:0007669"/>
    <property type="project" value="UniProtKB-KW"/>
</dbReference>
<evidence type="ECO:0000256" key="3">
    <source>
        <dbReference type="ARBA" id="ARBA00006958"/>
    </source>
</evidence>
<name>A0ABD3IC30_9MARC</name>
<keyword evidence="6" id="KW-0378">Hydrolase</keyword>
<organism evidence="11 12">
    <name type="scientific">Riccia sorocarpa</name>
    <dbReference type="NCBI Taxonomy" id="122646"/>
    <lineage>
        <taxon>Eukaryota</taxon>
        <taxon>Viridiplantae</taxon>
        <taxon>Streptophyta</taxon>
        <taxon>Embryophyta</taxon>
        <taxon>Marchantiophyta</taxon>
        <taxon>Marchantiopsida</taxon>
        <taxon>Marchantiidae</taxon>
        <taxon>Marchantiales</taxon>
        <taxon>Ricciaceae</taxon>
        <taxon>Riccia</taxon>
    </lineage>
</organism>
<evidence type="ECO:0000259" key="10">
    <source>
        <dbReference type="Pfam" id="PF13359"/>
    </source>
</evidence>
<keyword evidence="4" id="KW-0540">Nuclease</keyword>
<comment type="caution">
    <text evidence="11">The sequence shown here is derived from an EMBL/GenBank/DDBJ whole genome shotgun (WGS) entry which is preliminary data.</text>
</comment>
<dbReference type="PANTHER" id="PTHR22930">
    <property type="match status" value="1"/>
</dbReference>
<comment type="cofactor">
    <cofactor evidence="1">
        <name>a divalent metal cation</name>
        <dbReference type="ChEBI" id="CHEBI:60240"/>
    </cofactor>
</comment>
<keyword evidence="5" id="KW-0479">Metal-binding</keyword>
<dbReference type="EMBL" id="JBJQOH010000001">
    <property type="protein sequence ID" value="KAL3701061.1"/>
    <property type="molecule type" value="Genomic_DNA"/>
</dbReference>
<reference evidence="11 12" key="1">
    <citation type="submission" date="2024-09" db="EMBL/GenBank/DDBJ databases">
        <title>Chromosome-scale assembly of Riccia sorocarpa.</title>
        <authorList>
            <person name="Paukszto L."/>
        </authorList>
    </citation>
    <scope>NUCLEOTIDE SEQUENCE [LARGE SCALE GENOMIC DNA]</scope>
    <source>
        <strain evidence="11">LP-2024</strain>
        <tissue evidence="11">Aerial parts of the thallus</tissue>
    </source>
</reference>
<comment type="similarity">
    <text evidence="3">Belongs to the HARBI1 family.</text>
</comment>
<evidence type="ECO:0000313" key="11">
    <source>
        <dbReference type="EMBL" id="KAL3701061.1"/>
    </source>
</evidence>
<dbReference type="GO" id="GO:0046872">
    <property type="term" value="F:metal ion binding"/>
    <property type="evidence" value="ECO:0007669"/>
    <property type="project" value="UniProtKB-KW"/>
</dbReference>
<evidence type="ECO:0000256" key="7">
    <source>
        <dbReference type="ARBA" id="ARBA00023242"/>
    </source>
</evidence>
<dbReference type="Pfam" id="PF13359">
    <property type="entry name" value="DDE_Tnp_4"/>
    <property type="match status" value="1"/>
</dbReference>
<dbReference type="InterPro" id="IPR045249">
    <property type="entry name" value="HARBI1-like"/>
</dbReference>
<evidence type="ECO:0000256" key="8">
    <source>
        <dbReference type="SAM" id="Coils"/>
    </source>
</evidence>
<sequence length="834" mass="95386">MVNYTNRVMVALESCMGHEIAWPDRQERAQSAAHFASFGFPGCVGLIDGTLVKLSQRPRDDGETYFDRKSNYSLNVQVVCDENKRVIYFFAGMPGSCHDVTCLRRSSLWGRLNSPQLFDFGQYLLGDSGYVLLEHLVCSYKRTGGDMDKVSFNTCIAHARVGNEHCIGILKARWHSLKEIRTQLRNAGENAYVIRWLQCCVILHNYLIWRKDDWSEDDHPIELEGEDEFRRPPHGVCDTNRRGIERRQEVQDLCLAFNRRPGGRPERIGLLSRTAVSERRGLTNGIPEASSGEIQRLEAEVASVRKKLNDVKQHLWTVQGQLIVQQEESNQHFSQREKWAQERTACVNSMEALARRERSVAAELSTLRGEWASEKKQLNTKIEELKFALDTAAKVRQTALSQEEKQSLLNEIEVLRSAKDSAAQSRVNNGQPDELHWELHWQPVQLGKERKKQIDGIGRDEEDRQKLVKEIEDLFAASANVARERDEERKQWDNTKAELMEQIRDQDPELSGSHLDQLKQDGKKLENEIRVLEETVHEKLRLAELSNAEFTGDEYTGSFKTPEVDMADLSEADRARFELVQQKGGEAFSRRRKTPRGPTLWNQVRFSWNQSQCTSYRTAREIQKDGILRCKSVSVLYEHGINERDVRIVDDSVQKNSPNHPYQAIHPRTFDPIHKPKGSENYLQNVLLPVLDKLRFHRPDVRSFVEANWQTAQAQEPFGRLAGYWGNLDARDEEFLWSNCTAKDRSHFRGRLDEHKIKLAAQTAMDLVMADTTQPSQAEHGAGPSQLHGSDLPQLGRPLVPAPFSRASVLSETAILLSGSRDEDIELARRLGDL</sequence>
<proteinExistence type="inferred from homology"/>
<evidence type="ECO:0000313" key="12">
    <source>
        <dbReference type="Proteomes" id="UP001633002"/>
    </source>
</evidence>
<feature type="region of interest" description="Disordered" evidence="9">
    <location>
        <begin position="773"/>
        <end position="795"/>
    </location>
</feature>
<dbReference type="GO" id="GO:0004518">
    <property type="term" value="F:nuclease activity"/>
    <property type="evidence" value="ECO:0007669"/>
    <property type="project" value="UniProtKB-KW"/>
</dbReference>
<accession>A0ABD3IC30</accession>
<evidence type="ECO:0000256" key="1">
    <source>
        <dbReference type="ARBA" id="ARBA00001968"/>
    </source>
</evidence>